<dbReference type="Proteomes" id="UP000007174">
    <property type="component" value="Unassembled WGS sequence"/>
</dbReference>
<dbReference type="PANTHER" id="PTHR14187:SF5">
    <property type="entry name" value="HEAT SHOCK 70 KDA PROTEIN 12A"/>
    <property type="match status" value="1"/>
</dbReference>
<dbReference type="GeneID" id="28859352"/>
<dbReference type="RefSeq" id="XP_018163607.1">
    <property type="nucleotide sequence ID" value="XM_018295245.1"/>
</dbReference>
<dbReference type="eggNOG" id="KOG0101">
    <property type="taxonomic scope" value="Eukaryota"/>
</dbReference>
<dbReference type="InterPro" id="IPR043129">
    <property type="entry name" value="ATPase_NBD"/>
</dbReference>
<accession>H1UZ19</accession>
<reference evidence="2" key="3">
    <citation type="submission" date="2016-02" db="EMBL/GenBank/DDBJ databases">
        <title>Resequencing and annotation of the Colletotrichum higginsianum genome.</title>
        <authorList>
            <person name="O'Connell R."/>
            <person name="Zambounis A."/>
            <person name="Thon M."/>
            <person name="Dallery J.-F."/>
        </authorList>
    </citation>
    <scope>NUCLEOTIDE SEQUENCE [LARGE SCALE GENOMIC DNA]</scope>
    <source>
        <strain evidence="2">IMI 349063</strain>
    </source>
</reference>
<dbReference type="VEuPathDB" id="FungiDB:CH63R_00270"/>
<dbReference type="OrthoDB" id="2963168at2759"/>
<evidence type="ECO:0000313" key="2">
    <source>
        <dbReference type="EMBL" id="OBR15090.1"/>
    </source>
</evidence>
<dbReference type="CDD" id="cd10170">
    <property type="entry name" value="ASKHA_NBD_HSP70"/>
    <property type="match status" value="1"/>
</dbReference>
<proteinExistence type="predicted"/>
<dbReference type="HOGENOM" id="CLU_009958_6_1_1"/>
<evidence type="ECO:0000313" key="4">
    <source>
        <dbReference type="Proteomes" id="UP000092177"/>
    </source>
</evidence>
<dbReference type="PANTHER" id="PTHR14187">
    <property type="entry name" value="ALPHA KINASE/ELONGATION FACTOR 2 KINASE"/>
    <property type="match status" value="1"/>
</dbReference>
<dbReference type="EMBL" id="CACQ02000679">
    <property type="protein sequence ID" value="CCF33220.1"/>
    <property type="molecule type" value="Genomic_DNA"/>
</dbReference>
<dbReference type="EMBL" id="LTAN01000001">
    <property type="protein sequence ID" value="OBR15090.1"/>
    <property type="molecule type" value="Genomic_DNA"/>
</dbReference>
<reference evidence="1" key="1">
    <citation type="submission" date="2011-12" db="EMBL/GenBank/DDBJ databases">
        <title>The genome sequence of Colletotrichum higginsianum IMI 34906.</title>
        <authorList>
            <person name="Ma L.-J."/>
            <person name="O'Connell R."/>
            <person name="van Themaat E.V.L."/>
            <person name="Stueber K."/>
            <person name="Young S.K."/>
            <person name="Zeng Q."/>
            <person name="Gargeya S."/>
            <person name="Fitzgerald M."/>
            <person name="Haas B."/>
            <person name="Abouelleil A."/>
            <person name="Alvarado L."/>
            <person name="Arachchi H.M."/>
            <person name="Berlin A."/>
            <person name="Chapman S.B."/>
            <person name="Gearin G."/>
            <person name="Goldberg J."/>
            <person name="Griggs A."/>
            <person name="Gujja S."/>
            <person name="Hansen M."/>
            <person name="Heiman D."/>
            <person name="Howarth C."/>
            <person name="Larimer J."/>
            <person name="Lui A."/>
            <person name="MacDonald P.J.P."/>
            <person name="McCowen C."/>
            <person name="Montmayeur A."/>
            <person name="Murphy C."/>
            <person name="Neiman D."/>
            <person name="Pearson M."/>
            <person name="Priest M."/>
            <person name="Roberts A."/>
            <person name="Saif S."/>
            <person name="Shea T."/>
            <person name="Sisk P."/>
            <person name="Stolte C."/>
            <person name="Sykes S."/>
            <person name="Wortman J."/>
            <person name="Nusbaum C."/>
            <person name="Birren B."/>
        </authorList>
    </citation>
    <scope>NUCLEOTIDE SEQUENCE [LARGE SCALE GENOMIC DNA]</scope>
    <source>
        <strain evidence="1">IMI 349063</strain>
    </source>
</reference>
<reference evidence="3" key="2">
    <citation type="journal article" date="2012" name="Nat. Genet.">
        <title>Lifestyle transitions in plant pathogenic Colletotrichum fungi deciphered by genome and transcriptome analyses.</title>
        <authorList>
            <person name="O'Connell R.J."/>
            <person name="Thon M.R."/>
            <person name="Hacquard S."/>
            <person name="Amyotte S.G."/>
            <person name="Kleemann J."/>
            <person name="Torres M.F."/>
            <person name="Damm U."/>
            <person name="Buiate E.A."/>
            <person name="Epstein L."/>
            <person name="Alkan N."/>
            <person name="Altmueller J."/>
            <person name="Alvarado-Balderrama L."/>
            <person name="Bauser C.A."/>
            <person name="Becker C."/>
            <person name="Birren B.W."/>
            <person name="Chen Z."/>
            <person name="Choi J."/>
            <person name="Crouch J.A."/>
            <person name="Duvick J.P."/>
            <person name="Farman M.A."/>
            <person name="Gan P."/>
            <person name="Heiman D."/>
            <person name="Henrissat B."/>
            <person name="Howard R.J."/>
            <person name="Kabbage M."/>
            <person name="Koch C."/>
            <person name="Kracher B."/>
            <person name="Kubo Y."/>
            <person name="Law A.D."/>
            <person name="Lebrun M.-H."/>
            <person name="Lee Y.-H."/>
            <person name="Miyara I."/>
            <person name="Moore N."/>
            <person name="Neumann U."/>
            <person name="Nordstroem K."/>
            <person name="Panaccione D.G."/>
            <person name="Panstruga R."/>
            <person name="Place M."/>
            <person name="Proctor R.H."/>
            <person name="Prusky D."/>
            <person name="Rech G."/>
            <person name="Reinhardt R."/>
            <person name="Rollins J.A."/>
            <person name="Rounsley S."/>
            <person name="Schardl C.L."/>
            <person name="Schwartz D.C."/>
            <person name="Shenoy N."/>
            <person name="Shirasu K."/>
            <person name="Sikhakolli U.R."/>
            <person name="Stueber K."/>
            <person name="Sukno S.A."/>
            <person name="Sweigard J.A."/>
            <person name="Takano Y."/>
            <person name="Takahara H."/>
            <person name="Trail F."/>
            <person name="van der Does H.C."/>
            <person name="Voll L.M."/>
            <person name="Will I."/>
            <person name="Young S."/>
            <person name="Zeng Q."/>
            <person name="Zhang J."/>
            <person name="Zhou S."/>
            <person name="Dickman M.B."/>
            <person name="Schulze-Lefert P."/>
            <person name="Ver Loren van Themaat E."/>
            <person name="Ma L.-J."/>
            <person name="Vaillancourt L.J."/>
        </authorList>
    </citation>
    <scope>NUCLEOTIDE SEQUENCE [LARGE SCALE GENOMIC DNA]</scope>
    <source>
        <strain evidence="3">IMI 349063</strain>
    </source>
</reference>
<dbReference type="SUPFAM" id="SSF53067">
    <property type="entry name" value="Actin-like ATPase domain"/>
    <property type="match status" value="2"/>
</dbReference>
<reference evidence="4" key="4">
    <citation type="journal article" date="2017" name="BMC Genomics">
        <title>Gapless genome assembly of Colletotrichum higginsianum reveals chromosome structure and association of transposable elements with secondary metabolite gene clusters.</title>
        <authorList>
            <person name="Dallery J.-F."/>
            <person name="Lapalu N."/>
            <person name="Zampounis A."/>
            <person name="Pigne S."/>
            <person name="Luyten I."/>
            <person name="Amselem J."/>
            <person name="Wittenberg A.H.J."/>
            <person name="Zhou S."/>
            <person name="de Queiroz M.V."/>
            <person name="Robin G.P."/>
            <person name="Auger A."/>
            <person name="Hainaut M."/>
            <person name="Henrissat B."/>
            <person name="Kim K.-T."/>
            <person name="Lee Y.-H."/>
            <person name="Lespinet O."/>
            <person name="Schwartz D.C."/>
            <person name="Thon M.R."/>
            <person name="O'Connell R.J."/>
        </authorList>
    </citation>
    <scope>NUCLEOTIDE SEQUENCE [LARGE SCALE GENOMIC DNA]</scope>
    <source>
        <strain evidence="4">IMI 349063</strain>
    </source>
</reference>
<gene>
    <name evidence="1" type="ORF">CH063_00938</name>
    <name evidence="2" type="ORF">CH63R_00270</name>
</gene>
<protein>
    <submittedName>
        <fullName evidence="2">Hsp70 family chaperone</fullName>
    </submittedName>
</protein>
<dbReference type="KEGG" id="chig:CH63R_00270"/>
<keyword evidence="4" id="KW-1185">Reference proteome</keyword>
<sequence length="611" mass="68386">MSGFADGDLSVSPDEHAIIIGIDFGTTFSGVSWAFSGQPNDIEVITRWEAELNYNSDTEKTPSTLFYHGPYGEASWGYGIPAATSAEPLKWFKLLLIDHQDLPRELQSSAQIATARRLMSETNMDPVDVIAGYLRRLWNHSIDCITLSTGKELVKMCKFHVVITLPAIWPVYAKARMTRAAQEAGILENRSAGDTVLSFISEPEAAALATMRDLSNRPNIKPGDHFVVCDAGGGTVDLISYEVTDTKPMVVREAVKGNGGLCGGVFLDEGFVNLMKSKIGSESWASISIENMKKLMNGEWEHGIKQQFDTRPRDWPVTLPSGCIMTGPSRRVMKKETITLNHSDLLPVFETISQQIIKLIQEQIDGIRATSGKLPKYVILVGGFGRCRFLSSRLQLALDDTMELLQSQGTRPWTAICRGAVIQGLTRQNLGIGISVRVSSRIARMSYGVKFYTKFDPKLHRLKDKFWDEIEQEWKAKDQMEWYMKKGDDIADKKPIRHKYHRRYLTAPSEITKELHFSAASPAPKRADSTTKRLCKITWNRKVNFDTLPTFTNSLGRVYHHLVFEIEMISDGTSLDFTIIHDGKRVGSKNVTVEFEPEGGEASGRAVNAWL</sequence>
<dbReference type="AlphaFoldDB" id="H1UZ19"/>
<evidence type="ECO:0000313" key="1">
    <source>
        <dbReference type="EMBL" id="CCF33220.1"/>
    </source>
</evidence>
<name>H1UZ19_COLHI</name>
<dbReference type="Proteomes" id="UP000092177">
    <property type="component" value="Chromosome 1"/>
</dbReference>
<evidence type="ECO:0000313" key="3">
    <source>
        <dbReference type="Proteomes" id="UP000007174"/>
    </source>
</evidence>
<organism evidence="1 3">
    <name type="scientific">Colletotrichum higginsianum (strain IMI 349063)</name>
    <name type="common">Crucifer anthracnose fungus</name>
    <dbReference type="NCBI Taxonomy" id="759273"/>
    <lineage>
        <taxon>Eukaryota</taxon>
        <taxon>Fungi</taxon>
        <taxon>Dikarya</taxon>
        <taxon>Ascomycota</taxon>
        <taxon>Pezizomycotina</taxon>
        <taxon>Sordariomycetes</taxon>
        <taxon>Hypocreomycetidae</taxon>
        <taxon>Glomerellales</taxon>
        <taxon>Glomerellaceae</taxon>
        <taxon>Colletotrichum</taxon>
        <taxon>Colletotrichum destructivum species complex</taxon>
    </lineage>
</organism>
<dbReference type="Gene3D" id="3.30.420.40">
    <property type="match status" value="1"/>
</dbReference>
<dbReference type="STRING" id="759273.H1UZ19"/>